<protein>
    <submittedName>
        <fullName evidence="1">Uncharacterized protein</fullName>
    </submittedName>
</protein>
<name>A0A9W6SJS6_9ACTN</name>
<proteinExistence type="predicted"/>
<reference evidence="1" key="1">
    <citation type="submission" date="2023-03" db="EMBL/GenBank/DDBJ databases">
        <title>Actinorhabdospora filicis NBRC 111898.</title>
        <authorList>
            <person name="Ichikawa N."/>
            <person name="Sato H."/>
            <person name="Tonouchi N."/>
        </authorList>
    </citation>
    <scope>NUCLEOTIDE SEQUENCE</scope>
    <source>
        <strain evidence="1">NBRC 111898</strain>
    </source>
</reference>
<sequence>MNRADAETLIRDSITHRAEPTPGLVDKLGAKAVYMLIAAAVVVAAERKFPEGTPIEELRAYAESLHERYPHGAEAIDTTLAEHVLRSLLEGEELLQPYDFGDVLQMMFILAYALMSPENLDEAAFHEYFSHVYELASAEV</sequence>
<keyword evidence="2" id="KW-1185">Reference proteome</keyword>
<dbReference type="RefSeq" id="WP_285662639.1">
    <property type="nucleotide sequence ID" value="NZ_BSTX01000001.1"/>
</dbReference>
<dbReference type="EMBL" id="BSTX01000001">
    <property type="protein sequence ID" value="GLZ77538.1"/>
    <property type="molecule type" value="Genomic_DNA"/>
</dbReference>
<evidence type="ECO:0000313" key="2">
    <source>
        <dbReference type="Proteomes" id="UP001165079"/>
    </source>
</evidence>
<dbReference type="Proteomes" id="UP001165079">
    <property type="component" value="Unassembled WGS sequence"/>
</dbReference>
<accession>A0A9W6SJS6</accession>
<organism evidence="1 2">
    <name type="scientific">Actinorhabdospora filicis</name>
    <dbReference type="NCBI Taxonomy" id="1785913"/>
    <lineage>
        <taxon>Bacteria</taxon>
        <taxon>Bacillati</taxon>
        <taxon>Actinomycetota</taxon>
        <taxon>Actinomycetes</taxon>
        <taxon>Micromonosporales</taxon>
        <taxon>Micromonosporaceae</taxon>
        <taxon>Actinorhabdospora</taxon>
    </lineage>
</organism>
<dbReference type="AlphaFoldDB" id="A0A9W6SJS6"/>
<gene>
    <name evidence="1" type="ORF">Afil01_23450</name>
</gene>
<evidence type="ECO:0000313" key="1">
    <source>
        <dbReference type="EMBL" id="GLZ77538.1"/>
    </source>
</evidence>
<comment type="caution">
    <text evidence="1">The sequence shown here is derived from an EMBL/GenBank/DDBJ whole genome shotgun (WGS) entry which is preliminary data.</text>
</comment>